<proteinExistence type="predicted"/>
<keyword evidence="1" id="KW-1185">Reference proteome</keyword>
<reference evidence="2" key="1">
    <citation type="submission" date="2022-11" db="UniProtKB">
        <authorList>
            <consortium name="WormBaseParasite"/>
        </authorList>
    </citation>
    <scope>IDENTIFICATION</scope>
</reference>
<accession>A0A915ING9</accession>
<dbReference type="WBParaSite" id="nRc.2.0.1.t15527-RA">
    <property type="protein sequence ID" value="nRc.2.0.1.t15527-RA"/>
    <property type="gene ID" value="nRc.2.0.1.g15527"/>
</dbReference>
<dbReference type="AlphaFoldDB" id="A0A915ING9"/>
<protein>
    <submittedName>
        <fullName evidence="2">Uncharacterized protein</fullName>
    </submittedName>
</protein>
<organism evidence="1 2">
    <name type="scientific">Romanomermis culicivorax</name>
    <name type="common">Nematode worm</name>
    <dbReference type="NCBI Taxonomy" id="13658"/>
    <lineage>
        <taxon>Eukaryota</taxon>
        <taxon>Metazoa</taxon>
        <taxon>Ecdysozoa</taxon>
        <taxon>Nematoda</taxon>
        <taxon>Enoplea</taxon>
        <taxon>Dorylaimia</taxon>
        <taxon>Mermithida</taxon>
        <taxon>Mermithoidea</taxon>
        <taxon>Mermithidae</taxon>
        <taxon>Romanomermis</taxon>
    </lineage>
</organism>
<name>A0A915ING9_ROMCU</name>
<evidence type="ECO:0000313" key="1">
    <source>
        <dbReference type="Proteomes" id="UP000887565"/>
    </source>
</evidence>
<dbReference type="Proteomes" id="UP000887565">
    <property type="component" value="Unplaced"/>
</dbReference>
<sequence length="92" mass="10380">MVLHAFCKKSYSERIGKLTLLLKMEHQRCNLSFFHKGGKKLVVMIFGTVVVLNSNLSRASTVMISKDILEGLVITAVVLPLLIEQRLTEHIE</sequence>
<evidence type="ECO:0000313" key="2">
    <source>
        <dbReference type="WBParaSite" id="nRc.2.0.1.t15527-RA"/>
    </source>
</evidence>